<evidence type="ECO:0000256" key="1">
    <source>
        <dbReference type="ARBA" id="ARBA00004141"/>
    </source>
</evidence>
<organism evidence="12 13">
    <name type="scientific">Bifiguratus adelaidae</name>
    <dbReference type="NCBI Taxonomy" id="1938954"/>
    <lineage>
        <taxon>Eukaryota</taxon>
        <taxon>Fungi</taxon>
        <taxon>Fungi incertae sedis</taxon>
        <taxon>Mucoromycota</taxon>
        <taxon>Mucoromycotina</taxon>
        <taxon>Endogonomycetes</taxon>
        <taxon>Endogonales</taxon>
        <taxon>Endogonales incertae sedis</taxon>
        <taxon>Bifiguratus</taxon>
    </lineage>
</organism>
<gene>
    <name evidence="12" type="ORF">BZG36_00160</name>
</gene>
<evidence type="ECO:0000256" key="4">
    <source>
        <dbReference type="ARBA" id="ARBA00022603"/>
    </source>
</evidence>
<evidence type="ECO:0000256" key="5">
    <source>
        <dbReference type="ARBA" id="ARBA00022679"/>
    </source>
</evidence>
<evidence type="ECO:0000256" key="2">
    <source>
        <dbReference type="ARBA" id="ARBA00009140"/>
    </source>
</evidence>
<feature type="compositionally biased region" description="Polar residues" evidence="11">
    <location>
        <begin position="30"/>
        <end position="49"/>
    </location>
</feature>
<feature type="region of interest" description="Disordered" evidence="11">
    <location>
        <begin position="1"/>
        <end position="49"/>
    </location>
</feature>
<evidence type="ECO:0000256" key="8">
    <source>
        <dbReference type="ARBA" id="ARBA00022989"/>
    </source>
</evidence>
<dbReference type="PROSITE" id="PS51564">
    <property type="entry name" value="SAM_ICMT"/>
    <property type="match status" value="1"/>
</dbReference>
<comment type="similarity">
    <text evidence="2 10">Belongs to the class VI-like SAM-binding methyltransferase superfamily. Isoprenylcysteine carboxyl methyltransferase family.</text>
</comment>
<dbReference type="Proteomes" id="UP000242875">
    <property type="component" value="Unassembled WGS sequence"/>
</dbReference>
<dbReference type="OrthoDB" id="422086at2759"/>
<feature type="transmembrane region" description="Helical" evidence="10">
    <location>
        <begin position="218"/>
        <end position="243"/>
    </location>
</feature>
<comment type="subcellular location">
    <subcellularLocation>
        <location evidence="10">Endoplasmic reticulum membrane</location>
        <topology evidence="10">Multi-pass membrane protein</topology>
    </subcellularLocation>
    <subcellularLocation>
        <location evidence="1">Membrane</location>
        <topology evidence="1">Multi-pass membrane protein</topology>
    </subcellularLocation>
</comment>
<sequence>MTSTDTTFTPASHSASTSEQARNHIMASDPVSTRNVTTNPPKSVTQRTQLPQVSTATIFDGRNTPQNIASYGFFLGVLAGAGALIAYTYPGVQQLGIFCVALAVFHQMEYVATAMFNPNKLSLDSFLINHSAHYHMAHAAGLAEFLIEYWLFPNWKKPGLSSSIGAAVLVIGQAARTVAMFSAKSNFSHHIADRKVPGHQLVTTGIYSIMRHPSYFGFYWWAIGSQIMLLNPISLAAFAHILYRFFNDRIEYEEYTLIKFFGESYVQYRSRVGTLIPLIE</sequence>
<keyword evidence="8 10" id="KW-1133">Transmembrane helix</keyword>
<dbReference type="GO" id="GO:0004671">
    <property type="term" value="F:protein C-terminal S-isoprenylcysteine carboxyl O-methyltransferase activity"/>
    <property type="evidence" value="ECO:0007669"/>
    <property type="project" value="UniProtKB-EC"/>
</dbReference>
<dbReference type="AlphaFoldDB" id="A0A261Y882"/>
<dbReference type="PANTHER" id="PTHR12714">
    <property type="entry name" value="PROTEIN-S ISOPRENYLCYSTEINE O-METHYLTRANSFERASE"/>
    <property type="match status" value="1"/>
</dbReference>
<keyword evidence="7 10" id="KW-0812">Transmembrane</keyword>
<keyword evidence="6 10" id="KW-0949">S-adenosyl-L-methionine</keyword>
<evidence type="ECO:0000256" key="7">
    <source>
        <dbReference type="ARBA" id="ARBA00022692"/>
    </source>
</evidence>
<evidence type="ECO:0000256" key="6">
    <source>
        <dbReference type="ARBA" id="ARBA00022691"/>
    </source>
</evidence>
<keyword evidence="13" id="KW-1185">Reference proteome</keyword>
<proteinExistence type="inferred from homology"/>
<keyword evidence="9 10" id="KW-0472">Membrane</keyword>
<feature type="transmembrane region" description="Helical" evidence="10">
    <location>
        <begin position="95"/>
        <end position="112"/>
    </location>
</feature>
<dbReference type="EMBL" id="MVBO01000001">
    <property type="protein sequence ID" value="OZJ06799.1"/>
    <property type="molecule type" value="Genomic_DNA"/>
</dbReference>
<accession>A0A261Y882</accession>
<dbReference type="Gene3D" id="1.20.120.1630">
    <property type="match status" value="1"/>
</dbReference>
<protein>
    <recommendedName>
        <fullName evidence="3 10">Protein-S-isoprenylcysteine O-methyltransferase</fullName>
        <ecNumber evidence="3 10">2.1.1.100</ecNumber>
    </recommendedName>
</protein>
<keyword evidence="10" id="KW-0256">Endoplasmic reticulum</keyword>
<evidence type="ECO:0000313" key="12">
    <source>
        <dbReference type="EMBL" id="OZJ06799.1"/>
    </source>
</evidence>
<keyword evidence="5" id="KW-0808">Transferase</keyword>
<comment type="caution">
    <text evidence="12">The sequence shown here is derived from an EMBL/GenBank/DDBJ whole genome shotgun (WGS) entry which is preliminary data.</text>
</comment>
<dbReference type="GO" id="GO:0031139">
    <property type="term" value="P:positive regulation of conjugation with cellular fusion"/>
    <property type="evidence" value="ECO:0007669"/>
    <property type="project" value="EnsemblFungi"/>
</dbReference>
<dbReference type="InterPro" id="IPR025770">
    <property type="entry name" value="PPMT_MeTrfase"/>
</dbReference>
<evidence type="ECO:0000256" key="3">
    <source>
        <dbReference type="ARBA" id="ARBA00012151"/>
    </source>
</evidence>
<reference evidence="12 13" key="1">
    <citation type="journal article" date="2017" name="Mycologia">
        <title>Bifiguratus adelaidae, gen. et sp. nov., a new member of Mucoromycotina in endophytic and soil-dwelling habitats.</title>
        <authorList>
            <person name="Torres-Cruz T.J."/>
            <person name="Billingsley Tobias T.L."/>
            <person name="Almatruk M."/>
            <person name="Hesse C."/>
            <person name="Kuske C.R."/>
            <person name="Desiro A."/>
            <person name="Benucci G.M."/>
            <person name="Bonito G."/>
            <person name="Stajich J.E."/>
            <person name="Dunlap C."/>
            <person name="Arnold A.E."/>
            <person name="Porras-Alfaro A."/>
        </authorList>
    </citation>
    <scope>NUCLEOTIDE SEQUENCE [LARGE SCALE GENOMIC DNA]</scope>
    <source>
        <strain evidence="12 13">AZ0501</strain>
    </source>
</reference>
<comment type="catalytic activity">
    <reaction evidence="10">
        <text>[protein]-C-terminal S-[(2E,6E)-farnesyl]-L-cysteine + S-adenosyl-L-methionine = [protein]-C-terminal S-[(2E,6E)-farnesyl]-L-cysteine methyl ester + S-adenosyl-L-homocysteine</text>
        <dbReference type="Rhea" id="RHEA:21672"/>
        <dbReference type="Rhea" id="RHEA-COMP:12125"/>
        <dbReference type="Rhea" id="RHEA-COMP:12126"/>
        <dbReference type="ChEBI" id="CHEBI:57856"/>
        <dbReference type="ChEBI" id="CHEBI:59789"/>
        <dbReference type="ChEBI" id="CHEBI:90510"/>
        <dbReference type="ChEBI" id="CHEBI:90511"/>
        <dbReference type="EC" id="2.1.1.100"/>
    </reaction>
</comment>
<dbReference type="EC" id="2.1.1.100" evidence="3 10"/>
<dbReference type="GO" id="GO:0032259">
    <property type="term" value="P:methylation"/>
    <property type="evidence" value="ECO:0007669"/>
    <property type="project" value="UniProtKB-KW"/>
</dbReference>
<dbReference type="GO" id="GO:0005789">
    <property type="term" value="C:endoplasmic reticulum membrane"/>
    <property type="evidence" value="ECO:0007669"/>
    <property type="project" value="UniProtKB-SubCell"/>
</dbReference>
<keyword evidence="4 10" id="KW-0489">Methyltransferase</keyword>
<feature type="compositionally biased region" description="Polar residues" evidence="11">
    <location>
        <begin position="1"/>
        <end position="20"/>
    </location>
</feature>
<feature type="transmembrane region" description="Helical" evidence="10">
    <location>
        <begin position="68"/>
        <end position="88"/>
    </location>
</feature>
<dbReference type="Pfam" id="PF04140">
    <property type="entry name" value="ICMT"/>
    <property type="match status" value="1"/>
</dbReference>
<feature type="transmembrane region" description="Helical" evidence="10">
    <location>
        <begin position="164"/>
        <end position="183"/>
    </location>
</feature>
<dbReference type="GO" id="GO:0005637">
    <property type="term" value="C:nuclear inner membrane"/>
    <property type="evidence" value="ECO:0007669"/>
    <property type="project" value="EnsemblFungi"/>
</dbReference>
<dbReference type="PANTHER" id="PTHR12714:SF9">
    <property type="entry name" value="PROTEIN-S-ISOPRENYLCYSTEINE O-METHYLTRANSFERASE"/>
    <property type="match status" value="1"/>
</dbReference>
<dbReference type="InterPro" id="IPR007269">
    <property type="entry name" value="ICMT_MeTrfase"/>
</dbReference>
<evidence type="ECO:0000256" key="10">
    <source>
        <dbReference type="RuleBase" id="RU362022"/>
    </source>
</evidence>
<feature type="transmembrane region" description="Helical" evidence="10">
    <location>
        <begin position="132"/>
        <end position="152"/>
    </location>
</feature>
<evidence type="ECO:0000256" key="11">
    <source>
        <dbReference type="SAM" id="MobiDB-lite"/>
    </source>
</evidence>
<evidence type="ECO:0000313" key="13">
    <source>
        <dbReference type="Proteomes" id="UP000242875"/>
    </source>
</evidence>
<name>A0A261Y882_9FUNG</name>
<dbReference type="GO" id="GO:0007323">
    <property type="term" value="P:peptide pheromone maturation"/>
    <property type="evidence" value="ECO:0007669"/>
    <property type="project" value="EnsemblFungi"/>
</dbReference>
<evidence type="ECO:0000256" key="9">
    <source>
        <dbReference type="ARBA" id="ARBA00023136"/>
    </source>
</evidence>